<feature type="binding site" evidence="9 11">
    <location>
        <position position="192"/>
    </location>
    <ligand>
        <name>substrate</name>
    </ligand>
</feature>
<dbReference type="Proteomes" id="UP000236197">
    <property type="component" value="Unassembled WGS sequence"/>
</dbReference>
<dbReference type="GO" id="GO:0006207">
    <property type="term" value="P:'de novo' pyrimidine nucleobase biosynthetic process"/>
    <property type="evidence" value="ECO:0007669"/>
    <property type="project" value="InterPro"/>
</dbReference>
<dbReference type="UniPathway" id="UPA00070">
    <property type="reaction ID" value="UER00120"/>
</dbReference>
<accession>A0A2K2UCQ0</accession>
<feature type="domain" description="Orotidine 5'-phosphate decarboxylase" evidence="12">
    <location>
        <begin position="13"/>
        <end position="237"/>
    </location>
</feature>
<feature type="binding site" evidence="9 11">
    <location>
        <position position="201"/>
    </location>
    <ligand>
        <name>substrate</name>
    </ligand>
</feature>
<evidence type="ECO:0000256" key="8">
    <source>
        <dbReference type="ARBA" id="ARBA00061012"/>
    </source>
</evidence>
<evidence type="ECO:0000259" key="12">
    <source>
        <dbReference type="SMART" id="SM00934"/>
    </source>
</evidence>
<dbReference type="NCBIfam" id="NF001273">
    <property type="entry name" value="PRK00230.1"/>
    <property type="match status" value="1"/>
</dbReference>
<dbReference type="InterPro" id="IPR014732">
    <property type="entry name" value="OMPdecase"/>
</dbReference>
<evidence type="ECO:0000256" key="6">
    <source>
        <dbReference type="ARBA" id="ARBA00023239"/>
    </source>
</evidence>
<evidence type="ECO:0000256" key="5">
    <source>
        <dbReference type="ARBA" id="ARBA00022975"/>
    </source>
</evidence>
<evidence type="ECO:0000256" key="2">
    <source>
        <dbReference type="ARBA" id="ARBA00004861"/>
    </source>
</evidence>
<dbReference type="HAMAP" id="MF_01200_B">
    <property type="entry name" value="OMPdecase_type1_B"/>
    <property type="match status" value="1"/>
</dbReference>
<keyword evidence="4 9" id="KW-0210">Decarboxylase</keyword>
<dbReference type="InterPro" id="IPR001754">
    <property type="entry name" value="OMPdeCOase_dom"/>
</dbReference>
<dbReference type="CDD" id="cd04725">
    <property type="entry name" value="OMP_decarboxylase_like"/>
    <property type="match status" value="1"/>
</dbReference>
<keyword evidence="14" id="KW-1185">Reference proteome</keyword>
<dbReference type="Pfam" id="PF00215">
    <property type="entry name" value="OMPdecase"/>
    <property type="match status" value="1"/>
</dbReference>
<comment type="similarity">
    <text evidence="8 9">Belongs to the OMP decarboxylase family. Type 1 subfamily.</text>
</comment>
<dbReference type="GO" id="GO:0004590">
    <property type="term" value="F:orotidine-5'-phosphate decarboxylase activity"/>
    <property type="evidence" value="ECO:0007669"/>
    <property type="project" value="UniProtKB-UniRule"/>
</dbReference>
<dbReference type="InterPro" id="IPR047596">
    <property type="entry name" value="OMPdecase_bac"/>
</dbReference>
<evidence type="ECO:0000256" key="3">
    <source>
        <dbReference type="ARBA" id="ARBA00011738"/>
    </source>
</evidence>
<dbReference type="EMBL" id="PPEK01000003">
    <property type="protein sequence ID" value="PNV68115.1"/>
    <property type="molecule type" value="Genomic_DNA"/>
</dbReference>
<feature type="binding site" evidence="9 11">
    <location>
        <position position="221"/>
    </location>
    <ligand>
        <name>substrate</name>
    </ligand>
</feature>
<comment type="caution">
    <text evidence="13">The sequence shown here is derived from an EMBL/GenBank/DDBJ whole genome shotgun (WGS) entry which is preliminary data.</text>
</comment>
<evidence type="ECO:0000313" key="14">
    <source>
        <dbReference type="Proteomes" id="UP000236197"/>
    </source>
</evidence>
<comment type="pathway">
    <text evidence="2 9">Pyrimidine metabolism; UMP biosynthesis via de novo pathway; UMP from orotate: step 2/2.</text>
</comment>
<feature type="active site" description="For OMPdecase activity" evidence="10">
    <location>
        <position position="69"/>
    </location>
</feature>
<dbReference type="InterPro" id="IPR011060">
    <property type="entry name" value="RibuloseP-bd_barrel"/>
</dbReference>
<evidence type="ECO:0000256" key="4">
    <source>
        <dbReference type="ARBA" id="ARBA00022793"/>
    </source>
</evidence>
<keyword evidence="5 9" id="KW-0665">Pyrimidine biosynthesis</keyword>
<proteinExistence type="inferred from homology"/>
<protein>
    <recommendedName>
        <fullName evidence="9">Orotidine 5'-phosphate decarboxylase</fullName>
        <ecNumber evidence="9">4.1.1.23</ecNumber>
    </recommendedName>
    <alternativeName>
        <fullName evidence="9">OMP decarboxylase</fullName>
        <shortName evidence="9">OMPDCase</shortName>
        <shortName evidence="9">OMPdecase</shortName>
    </alternativeName>
</protein>
<dbReference type="NCBIfam" id="TIGR01740">
    <property type="entry name" value="pyrF"/>
    <property type="match status" value="1"/>
</dbReference>
<feature type="active site" description="For OMPdecase activity" evidence="10">
    <location>
        <position position="67"/>
    </location>
</feature>
<evidence type="ECO:0000256" key="1">
    <source>
        <dbReference type="ARBA" id="ARBA00002356"/>
    </source>
</evidence>
<keyword evidence="6 9" id="KW-0456">Lyase</keyword>
<evidence type="ECO:0000256" key="11">
    <source>
        <dbReference type="PIRSR" id="PIRSR614732-2"/>
    </source>
</evidence>
<evidence type="ECO:0000256" key="10">
    <source>
        <dbReference type="PIRSR" id="PIRSR614732-1"/>
    </source>
</evidence>
<feature type="active site" description="For OMPdecase activity" evidence="10">
    <location>
        <position position="72"/>
    </location>
</feature>
<dbReference type="PANTHER" id="PTHR32119:SF2">
    <property type="entry name" value="OROTIDINE 5'-PHOSPHATE DECARBOXYLASE"/>
    <property type="match status" value="1"/>
</dbReference>
<dbReference type="EC" id="4.1.1.23" evidence="9"/>
<dbReference type="RefSeq" id="WP_103264593.1">
    <property type="nucleotide sequence ID" value="NZ_CABMLE010000003.1"/>
</dbReference>
<evidence type="ECO:0000313" key="13">
    <source>
        <dbReference type="EMBL" id="PNV68115.1"/>
    </source>
</evidence>
<gene>
    <name evidence="9" type="primary">pyrF</name>
    <name evidence="13" type="ORF">C2L71_04615</name>
</gene>
<dbReference type="SMART" id="SM00934">
    <property type="entry name" value="OMPdecase"/>
    <property type="match status" value="1"/>
</dbReference>
<feature type="binding site" evidence="9 11">
    <location>
        <position position="40"/>
    </location>
    <ligand>
        <name>substrate</name>
    </ligand>
</feature>
<dbReference type="FunFam" id="3.20.20.70:FF:000015">
    <property type="entry name" value="Orotidine 5'-phosphate decarboxylase"/>
    <property type="match status" value="1"/>
</dbReference>
<comment type="function">
    <text evidence="1 9">Catalyzes the decarboxylation of orotidine 5'-monophosphate (OMP) to uridine 5'-monophosphate (UMP).</text>
</comment>
<feature type="binding site" evidence="9">
    <location>
        <begin position="67"/>
        <end position="76"/>
    </location>
    <ligand>
        <name>substrate</name>
    </ligand>
</feature>
<dbReference type="AlphaFoldDB" id="A0A2K2UCQ0"/>
<dbReference type="GO" id="GO:0044205">
    <property type="term" value="P:'de novo' UMP biosynthetic process"/>
    <property type="evidence" value="ECO:0007669"/>
    <property type="project" value="UniProtKB-UniRule"/>
</dbReference>
<dbReference type="OrthoDB" id="9806203at2"/>
<evidence type="ECO:0000256" key="9">
    <source>
        <dbReference type="HAMAP-Rule" id="MF_01200"/>
    </source>
</evidence>
<comment type="catalytic activity">
    <reaction evidence="7 9">
        <text>orotidine 5'-phosphate + H(+) = UMP + CO2</text>
        <dbReference type="Rhea" id="RHEA:11596"/>
        <dbReference type="ChEBI" id="CHEBI:15378"/>
        <dbReference type="ChEBI" id="CHEBI:16526"/>
        <dbReference type="ChEBI" id="CHEBI:57538"/>
        <dbReference type="ChEBI" id="CHEBI:57865"/>
        <dbReference type="EC" id="4.1.1.23"/>
    </reaction>
</comment>
<dbReference type="PANTHER" id="PTHR32119">
    <property type="entry name" value="OROTIDINE 5'-PHOSPHATE DECARBOXYLASE"/>
    <property type="match status" value="1"/>
</dbReference>
<feature type="binding site" evidence="9 11">
    <location>
        <position position="19"/>
    </location>
    <ligand>
        <name>substrate</name>
    </ligand>
</feature>
<feature type="active site" description="Proton donor" evidence="9">
    <location>
        <position position="69"/>
    </location>
</feature>
<reference evidence="14" key="1">
    <citation type="submission" date="2018-01" db="EMBL/GenBank/DDBJ databases">
        <title>Rubneribacter badeniensis gen. nov., sp. nov., and Colonibacter rubneri, gen. nov., sp. nov., WGS of new members of the Eggerthellaceae.</title>
        <authorList>
            <person name="Danylec N."/>
            <person name="Stoll D.A."/>
            <person name="Doetsch A."/>
            <person name="Kulling S.E."/>
            <person name="Huch M."/>
        </authorList>
    </citation>
    <scope>NUCLEOTIDE SEQUENCE [LARGE SCALE GENOMIC DNA]</scope>
    <source>
        <strain evidence="14">ResAG-96</strain>
    </source>
</reference>
<feature type="binding site" evidence="9 11">
    <location>
        <position position="222"/>
    </location>
    <ligand>
        <name>substrate</name>
    </ligand>
</feature>
<dbReference type="InterPro" id="IPR013785">
    <property type="entry name" value="Aldolase_TIM"/>
</dbReference>
<feature type="binding site" evidence="9 11">
    <location>
        <position position="131"/>
    </location>
    <ligand>
        <name>substrate</name>
    </ligand>
</feature>
<evidence type="ECO:0000256" key="7">
    <source>
        <dbReference type="ARBA" id="ARBA00049157"/>
    </source>
</evidence>
<comment type="subunit">
    <text evidence="3 9">Homodimer.</text>
</comment>
<name>A0A2K2UCQ0_9ACTN</name>
<sequence length="241" mass="25479">MVNSFEKIPARERVIVALDCDIEEAFDLADQLQDKASWMKVGMTLFYANGPAIVYALKERGFKVFLDLKFHDIPHQVEGAAYSAAHSGADMLTMHTVGGVDMMSAAQRGAERAATEYGHDVPATLGITVLTSMNDAALAETGVSRAMADQVVVLAEQAKRAGISGVVASPQEAARLREILGPDAYIVTPGVRPAGSDRGDQSRVATPAQAFENGASHIVVGRPITQAEDPAAAFEAIAAEL</sequence>
<dbReference type="GO" id="GO:0005829">
    <property type="term" value="C:cytosol"/>
    <property type="evidence" value="ECO:0007669"/>
    <property type="project" value="TreeGrafter"/>
</dbReference>
<dbReference type="Gene3D" id="3.20.20.70">
    <property type="entry name" value="Aldolase class I"/>
    <property type="match status" value="1"/>
</dbReference>
<dbReference type="SUPFAM" id="SSF51366">
    <property type="entry name" value="Ribulose-phoshate binding barrel"/>
    <property type="match status" value="1"/>
</dbReference>
<organism evidence="13 14">
    <name type="scientific">Enteroscipio rubneri</name>
    <dbReference type="NCBI Taxonomy" id="2070686"/>
    <lineage>
        <taxon>Bacteria</taxon>
        <taxon>Bacillati</taxon>
        <taxon>Actinomycetota</taxon>
        <taxon>Coriobacteriia</taxon>
        <taxon>Eggerthellales</taxon>
        <taxon>Eggerthellaceae</taxon>
        <taxon>Enteroscipio</taxon>
    </lineage>
</organism>